<protein>
    <recommendedName>
        <fullName evidence="3">DUF4917 domain-containing protein</fullName>
    </recommendedName>
</protein>
<evidence type="ECO:0000313" key="1">
    <source>
        <dbReference type="EMBL" id="VEJ51885.1"/>
    </source>
</evidence>
<accession>A0A448VPZ7</accession>
<evidence type="ECO:0000313" key="2">
    <source>
        <dbReference type="Proteomes" id="UP000272771"/>
    </source>
</evidence>
<evidence type="ECO:0008006" key="3">
    <source>
        <dbReference type="Google" id="ProtNLM"/>
    </source>
</evidence>
<dbReference type="Pfam" id="PF16263">
    <property type="entry name" value="DUF4917"/>
    <property type="match status" value="1"/>
</dbReference>
<dbReference type="RefSeq" id="WP_004283631.1">
    <property type="nucleotide sequence ID" value="NZ_CAUJRG010000005.1"/>
</dbReference>
<name>A0A448VPZ7_9NEIS</name>
<keyword evidence="2" id="KW-1185">Reference proteome</keyword>
<dbReference type="OrthoDB" id="828244at2"/>
<dbReference type="EMBL" id="LR134533">
    <property type="protein sequence ID" value="VEJ51885.1"/>
    <property type="molecule type" value="Genomic_DNA"/>
</dbReference>
<dbReference type="InterPro" id="IPR032581">
    <property type="entry name" value="DUF4917"/>
</dbReference>
<organism evidence="1 2">
    <name type="scientific">Neisseria weaveri</name>
    <dbReference type="NCBI Taxonomy" id="28091"/>
    <lineage>
        <taxon>Bacteria</taxon>
        <taxon>Pseudomonadati</taxon>
        <taxon>Pseudomonadota</taxon>
        <taxon>Betaproteobacteria</taxon>
        <taxon>Neisseriales</taxon>
        <taxon>Neisseriaceae</taxon>
        <taxon>Neisseria</taxon>
    </lineage>
</organism>
<sequence length="344" mass="40616">MNYIKILDWNNISEKYNRSTILLGNGASIAVNNCFNYQSLLNIAKQKFKQKSVEKLFKHFETDDFELILRLVWQGKEIIDIVKNHDCIHYRTLTWAYEDIRNGLIESVREVHPNYSSIGINQLEKISNFLRNFNTVISLNYDLIVYWASLNEKDKKDSPYSFKDCFIHKEFKDDWTDLRKPYKAKQHCTLIFYPHGNLILHKDIKSSEFKLSSYEDSHLLETILNAWKKGNISPLFVSEGTAKQKIKSIRDSYYLSVVYREVLTEKKESLVVYGWGFGEQDMHILKQMKNCGIKNIAVSVYNGDMEYCFNVRRLIKRELENPSEREDSINVEFFHSNSEGCWIY</sequence>
<gene>
    <name evidence="1" type="ORF">NCTC12742_01794</name>
</gene>
<reference evidence="1 2" key="1">
    <citation type="submission" date="2018-12" db="EMBL/GenBank/DDBJ databases">
        <authorList>
            <consortium name="Pathogen Informatics"/>
        </authorList>
    </citation>
    <scope>NUCLEOTIDE SEQUENCE [LARGE SCALE GENOMIC DNA]</scope>
    <source>
        <strain evidence="1 2">NCTC12742</strain>
    </source>
</reference>
<dbReference type="Proteomes" id="UP000272771">
    <property type="component" value="Chromosome"/>
</dbReference>
<dbReference type="AlphaFoldDB" id="A0A448VPZ7"/>
<proteinExistence type="predicted"/>